<gene>
    <name evidence="3" type="ORF">J2S37_000069</name>
</gene>
<name>A0ABU2B5I6_9CORY</name>
<dbReference type="Proteomes" id="UP001183619">
    <property type="component" value="Unassembled WGS sequence"/>
</dbReference>
<dbReference type="PROSITE" id="PS51257">
    <property type="entry name" value="PROKAR_LIPOPROTEIN"/>
    <property type="match status" value="1"/>
</dbReference>
<keyword evidence="2" id="KW-0732">Signal</keyword>
<organism evidence="3 4">
    <name type="scientific">Corynebacterium felinum</name>
    <dbReference type="NCBI Taxonomy" id="131318"/>
    <lineage>
        <taxon>Bacteria</taxon>
        <taxon>Bacillati</taxon>
        <taxon>Actinomycetota</taxon>
        <taxon>Actinomycetes</taxon>
        <taxon>Mycobacteriales</taxon>
        <taxon>Corynebacteriaceae</taxon>
        <taxon>Corynebacterium</taxon>
    </lineage>
</organism>
<evidence type="ECO:0000256" key="2">
    <source>
        <dbReference type="SAM" id="SignalP"/>
    </source>
</evidence>
<feature type="region of interest" description="Disordered" evidence="1">
    <location>
        <begin position="21"/>
        <end position="48"/>
    </location>
</feature>
<sequence length="211" mass="23310">MRTRILAALVACGVAVSGCAPPQDTTEAAHSTTTEETYPFETWESPPKPSMIPLPPDRDYVEAFDKFDPNNTLYDLCDTFTPEELAGIGLEKATVTSRDSSPFIDCGMREVHTTDGIHGGFSVSTHFARYSWLRDHGLVIDATFPGIDERIYFSNVPPFDTTDHCDAAISTPHGRISVTFTHTGKATPTKDQLCWKAYETLEKLRTKGGFQ</sequence>
<evidence type="ECO:0000313" key="3">
    <source>
        <dbReference type="EMBL" id="MDR7353531.1"/>
    </source>
</evidence>
<comment type="caution">
    <text evidence="3">The sequence shown here is derived from an EMBL/GenBank/DDBJ whole genome shotgun (WGS) entry which is preliminary data.</text>
</comment>
<evidence type="ECO:0000313" key="4">
    <source>
        <dbReference type="Proteomes" id="UP001183619"/>
    </source>
</evidence>
<reference evidence="3 4" key="1">
    <citation type="submission" date="2023-07" db="EMBL/GenBank/DDBJ databases">
        <title>Sequencing the genomes of 1000 actinobacteria strains.</title>
        <authorList>
            <person name="Klenk H.-P."/>
        </authorList>
    </citation>
    <scope>NUCLEOTIDE SEQUENCE [LARGE SCALE GENOMIC DNA]</scope>
    <source>
        <strain evidence="3 4">DSM 44508</strain>
    </source>
</reference>
<accession>A0ABU2B5I6</accession>
<keyword evidence="4" id="KW-1185">Reference proteome</keyword>
<protein>
    <recommendedName>
        <fullName evidence="5">DUF3558 domain-containing protein</fullName>
    </recommendedName>
</protein>
<feature type="signal peptide" evidence="2">
    <location>
        <begin position="1"/>
        <end position="22"/>
    </location>
</feature>
<dbReference type="RefSeq" id="WP_277104317.1">
    <property type="nucleotide sequence ID" value="NZ_BAAAJS010000052.1"/>
</dbReference>
<feature type="compositionally biased region" description="Low complexity" evidence="1">
    <location>
        <begin position="25"/>
        <end position="37"/>
    </location>
</feature>
<evidence type="ECO:0008006" key="5">
    <source>
        <dbReference type="Google" id="ProtNLM"/>
    </source>
</evidence>
<evidence type="ECO:0000256" key="1">
    <source>
        <dbReference type="SAM" id="MobiDB-lite"/>
    </source>
</evidence>
<dbReference type="EMBL" id="JAVDYF010000001">
    <property type="protein sequence ID" value="MDR7353531.1"/>
    <property type="molecule type" value="Genomic_DNA"/>
</dbReference>
<feature type="chain" id="PRO_5046117706" description="DUF3558 domain-containing protein" evidence="2">
    <location>
        <begin position="23"/>
        <end position="211"/>
    </location>
</feature>
<proteinExistence type="predicted"/>